<feature type="chain" id="PRO_5047356986" evidence="1">
    <location>
        <begin position="21"/>
        <end position="124"/>
    </location>
</feature>
<keyword evidence="3" id="KW-1185">Reference proteome</keyword>
<accession>A0ABM8W295</accession>
<gene>
    <name evidence="2" type="ORF">GMARGA_LOCUS2459</name>
</gene>
<keyword evidence="1" id="KW-0732">Signal</keyword>
<comment type="caution">
    <text evidence="2">The sequence shown here is derived from an EMBL/GenBank/DDBJ whole genome shotgun (WGS) entry which is preliminary data.</text>
</comment>
<evidence type="ECO:0000256" key="1">
    <source>
        <dbReference type="SAM" id="SignalP"/>
    </source>
</evidence>
<feature type="signal peptide" evidence="1">
    <location>
        <begin position="1"/>
        <end position="20"/>
    </location>
</feature>
<evidence type="ECO:0000313" key="3">
    <source>
        <dbReference type="Proteomes" id="UP000789901"/>
    </source>
</evidence>
<dbReference type="Proteomes" id="UP000789901">
    <property type="component" value="Unassembled WGS sequence"/>
</dbReference>
<sequence>MAVYLVFFSFFCSYFEDGKAVYVEAVAVVNDIGGTVGDVEAAAGIDDVGSTFDVEAAATIDDIDDIGVFDLVGVASFDDVDVGAFDDVGVGAFENTINLMFLQGLLTYNTVLLSSSTLSLFTSV</sequence>
<proteinExistence type="predicted"/>
<evidence type="ECO:0000313" key="2">
    <source>
        <dbReference type="EMBL" id="CAG8506439.1"/>
    </source>
</evidence>
<dbReference type="EMBL" id="CAJVQB010000770">
    <property type="protein sequence ID" value="CAG8506439.1"/>
    <property type="molecule type" value="Genomic_DNA"/>
</dbReference>
<name>A0ABM8W295_GIGMA</name>
<reference evidence="2 3" key="1">
    <citation type="submission" date="2021-06" db="EMBL/GenBank/DDBJ databases">
        <authorList>
            <person name="Kallberg Y."/>
            <person name="Tangrot J."/>
            <person name="Rosling A."/>
        </authorList>
    </citation>
    <scope>NUCLEOTIDE SEQUENCE [LARGE SCALE GENOMIC DNA]</scope>
    <source>
        <strain evidence="2 3">120-4 pot B 10/14</strain>
    </source>
</reference>
<protein>
    <submittedName>
        <fullName evidence="2">24339_t:CDS:1</fullName>
    </submittedName>
</protein>
<organism evidence="2 3">
    <name type="scientific">Gigaspora margarita</name>
    <dbReference type="NCBI Taxonomy" id="4874"/>
    <lineage>
        <taxon>Eukaryota</taxon>
        <taxon>Fungi</taxon>
        <taxon>Fungi incertae sedis</taxon>
        <taxon>Mucoromycota</taxon>
        <taxon>Glomeromycotina</taxon>
        <taxon>Glomeromycetes</taxon>
        <taxon>Diversisporales</taxon>
        <taxon>Gigasporaceae</taxon>
        <taxon>Gigaspora</taxon>
    </lineage>
</organism>